<accession>B6D5W7</accession>
<dbReference type="GeneID" id="6965822"/>
<reference evidence="1 2" key="1">
    <citation type="submission" date="2008-06" db="EMBL/GenBank/DDBJ databases">
        <title>Complete nucleotide sequence analysis of the Agrotis ipsilon multiple nucleopolyhedrovirus.</title>
        <authorList>
            <person name="Harrison R.L."/>
        </authorList>
    </citation>
    <scope>NUCLEOTIDE SEQUENCE [LARGE SCALE GENOMIC DNA]</scope>
    <source>
        <strain evidence="1 2">Illinois</strain>
    </source>
</reference>
<dbReference type="KEGG" id="vg:6965822"/>
<dbReference type="RefSeq" id="YP_002268083.1">
    <property type="nucleotide sequence ID" value="NC_011345.1"/>
</dbReference>
<protein>
    <submittedName>
        <fullName evidence="1">Uncharacterized protein</fullName>
    </submittedName>
</protein>
<sequence>MAEYAMEKLENFPSEKERLEKLKKRAAESERFQKRAKLLAERAANGGLDNWVFEADKKLSLHSCKQCAPKLSVSFQKNYYWNLMSRDHLFPELAPVLCLLLEQTRVCPYACKHLTESHHLFCKPLQCDPACPVLKSKDLLLADYLMQVLSTYPHVSVIESIIACKSPNSDRIKVPLKHPVLFDIAEASDDYAQSVRRLLQSGYTLDFDFMYLCHLAEVRDFNIGSLIDVLMEHDREHWLQRYDFYALYKLFGLSARYAALKAEAKERNICRPLFHLVRSPTTFFLLTDIEDDELLNQLKAWWAKLDSTLINCYTHALKRINQIASKNVMMGSLENVFERLTEYALFDGEHEVVAKFRQHVKGRAEKRTVSLTLCTSINKVTSNKHKFKLCLAYLLGIVSNDKLLSAWFESGFDTADLDYFFDETLSHSDILNRCKVELASA</sequence>
<dbReference type="OrthoDB" id="13511at10239"/>
<evidence type="ECO:0000313" key="1">
    <source>
        <dbReference type="EMBL" id="ACI28755.1"/>
    </source>
</evidence>
<name>B6D5W7_9ABAC</name>
<evidence type="ECO:0000313" key="2">
    <source>
        <dbReference type="Proteomes" id="UP000204251"/>
    </source>
</evidence>
<proteinExistence type="predicted"/>
<keyword evidence="2" id="KW-1185">Reference proteome</keyword>
<dbReference type="Proteomes" id="UP000204251">
    <property type="component" value="Segment"/>
</dbReference>
<dbReference type="EMBL" id="EU839994">
    <property type="protein sequence ID" value="ACI28755.1"/>
    <property type="molecule type" value="Genomic_DNA"/>
</dbReference>
<organism evidence="1 2">
    <name type="scientific">Agrotis ipsilon multiple nucleopolyhedrovirus</name>
    <dbReference type="NCBI Taxonomy" id="208013"/>
    <lineage>
        <taxon>Viruses</taxon>
        <taxon>Viruses incertae sedis</taxon>
        <taxon>Naldaviricetes</taxon>
        <taxon>Lefavirales</taxon>
        <taxon>Baculoviridae</taxon>
        <taxon>Alphabaculovirus</taxon>
        <taxon>Alphabaculovirus agipsilonis</taxon>
    </lineage>
</organism>